<organism evidence="1 2">
    <name type="scientific">Chryseobacterium terrae</name>
    <dbReference type="NCBI Taxonomy" id="3163299"/>
    <lineage>
        <taxon>Bacteria</taxon>
        <taxon>Pseudomonadati</taxon>
        <taxon>Bacteroidota</taxon>
        <taxon>Flavobacteriia</taxon>
        <taxon>Flavobacteriales</taxon>
        <taxon>Weeksellaceae</taxon>
        <taxon>Chryseobacterium group</taxon>
        <taxon>Chryseobacterium</taxon>
    </lineage>
</organism>
<sequence>MKDYFEDLVSKSKHVKSFAGYFQRELLTKSENDELPSPYLALFDYELTLSGPEQNTISVRKIGFAVMFKNIDEGSLSDQYKAIDDAEEIVMKFLARIKIDSKKEDHFLYNSFQKENTLCTPVELSQTSFGAEVFLEFKNNQSLKSNPDDWEDDFLSC</sequence>
<evidence type="ECO:0000313" key="2">
    <source>
        <dbReference type="Proteomes" id="UP001629058"/>
    </source>
</evidence>
<reference evidence="1 2" key="1">
    <citation type="submission" date="2024-06" db="EMBL/GenBank/DDBJ databases">
        <authorList>
            <person name="Kaempfer P."/>
            <person name="Viver T."/>
        </authorList>
    </citation>
    <scope>NUCLEOTIDE SEQUENCE [LARGE SCALE GENOMIC DNA]</scope>
    <source>
        <strain evidence="1 2">ST-37</strain>
    </source>
</reference>
<dbReference type="EMBL" id="JBELPY010000009">
    <property type="protein sequence ID" value="MFL9834987.1"/>
    <property type="molecule type" value="Genomic_DNA"/>
</dbReference>
<accession>A0ABW8Y5A5</accession>
<gene>
    <name evidence="1" type="ORF">ABS765_13235</name>
</gene>
<keyword evidence="2" id="KW-1185">Reference proteome</keyword>
<protein>
    <submittedName>
        <fullName evidence="1">Uncharacterized protein</fullName>
    </submittedName>
</protein>
<name>A0ABW8Y5A5_9FLAO</name>
<proteinExistence type="predicted"/>
<dbReference type="Proteomes" id="UP001629058">
    <property type="component" value="Unassembled WGS sequence"/>
</dbReference>
<evidence type="ECO:0000313" key="1">
    <source>
        <dbReference type="EMBL" id="MFL9834987.1"/>
    </source>
</evidence>
<dbReference type="RefSeq" id="WP_408091296.1">
    <property type="nucleotide sequence ID" value="NZ_JBELPY010000009.1"/>
</dbReference>
<comment type="caution">
    <text evidence="1">The sequence shown here is derived from an EMBL/GenBank/DDBJ whole genome shotgun (WGS) entry which is preliminary data.</text>
</comment>